<protein>
    <submittedName>
        <fullName evidence="1">8718_t:CDS:1</fullName>
    </submittedName>
</protein>
<evidence type="ECO:0000313" key="2">
    <source>
        <dbReference type="Proteomes" id="UP000789901"/>
    </source>
</evidence>
<evidence type="ECO:0000313" key="1">
    <source>
        <dbReference type="EMBL" id="CAG8464770.1"/>
    </source>
</evidence>
<gene>
    <name evidence="1" type="ORF">GMARGA_LOCUS484</name>
</gene>
<comment type="caution">
    <text evidence="1">The sequence shown here is derived from an EMBL/GenBank/DDBJ whole genome shotgun (WGS) entry which is preliminary data.</text>
</comment>
<dbReference type="Proteomes" id="UP000789901">
    <property type="component" value="Unassembled WGS sequence"/>
</dbReference>
<dbReference type="EMBL" id="CAJVQB010000083">
    <property type="protein sequence ID" value="CAG8464770.1"/>
    <property type="molecule type" value="Genomic_DNA"/>
</dbReference>
<keyword evidence="2" id="KW-1185">Reference proteome</keyword>
<accession>A0ABM8VWM3</accession>
<proteinExistence type="predicted"/>
<reference evidence="1 2" key="1">
    <citation type="submission" date="2021-06" db="EMBL/GenBank/DDBJ databases">
        <authorList>
            <person name="Kallberg Y."/>
            <person name="Tangrot J."/>
            <person name="Rosling A."/>
        </authorList>
    </citation>
    <scope>NUCLEOTIDE SEQUENCE [LARGE SCALE GENOMIC DNA]</scope>
    <source>
        <strain evidence="1 2">120-4 pot B 10/14</strain>
    </source>
</reference>
<name>A0ABM8VWM3_GIGMA</name>
<sequence length="61" mass="7223">MLPYDKLNQNQAAYIQVSNNNQRKQIKVITCLERDHETEVPNIALREYKDVNIETKTSKKF</sequence>
<organism evidence="1 2">
    <name type="scientific">Gigaspora margarita</name>
    <dbReference type="NCBI Taxonomy" id="4874"/>
    <lineage>
        <taxon>Eukaryota</taxon>
        <taxon>Fungi</taxon>
        <taxon>Fungi incertae sedis</taxon>
        <taxon>Mucoromycota</taxon>
        <taxon>Glomeromycotina</taxon>
        <taxon>Glomeromycetes</taxon>
        <taxon>Diversisporales</taxon>
        <taxon>Gigasporaceae</taxon>
        <taxon>Gigaspora</taxon>
    </lineage>
</organism>